<evidence type="ECO:0000313" key="2">
    <source>
        <dbReference type="Proteomes" id="UP000321353"/>
    </source>
</evidence>
<name>A0A5B9MP56_9BACT</name>
<gene>
    <name evidence="1" type="ORF">Mal15_61930</name>
</gene>
<dbReference type="RefSeq" id="WP_147871089.1">
    <property type="nucleotide sequence ID" value="NZ_CP036264.1"/>
</dbReference>
<reference evidence="1 2" key="1">
    <citation type="submission" date="2019-02" db="EMBL/GenBank/DDBJ databases">
        <title>Planctomycetal bacteria perform biofilm scaping via a novel small molecule.</title>
        <authorList>
            <person name="Jeske O."/>
            <person name="Boedeker C."/>
            <person name="Wiegand S."/>
            <person name="Breitling P."/>
            <person name="Kallscheuer N."/>
            <person name="Jogler M."/>
            <person name="Rohde M."/>
            <person name="Petersen J."/>
            <person name="Medema M.H."/>
            <person name="Surup F."/>
            <person name="Jogler C."/>
        </authorList>
    </citation>
    <scope>NUCLEOTIDE SEQUENCE [LARGE SCALE GENOMIC DNA]</scope>
    <source>
        <strain evidence="1 2">Mal15</strain>
    </source>
</reference>
<dbReference type="EMBL" id="CP036264">
    <property type="protein sequence ID" value="QEG02110.1"/>
    <property type="molecule type" value="Genomic_DNA"/>
</dbReference>
<organism evidence="1 2">
    <name type="scientific">Stieleria maiorica</name>
    <dbReference type="NCBI Taxonomy" id="2795974"/>
    <lineage>
        <taxon>Bacteria</taxon>
        <taxon>Pseudomonadati</taxon>
        <taxon>Planctomycetota</taxon>
        <taxon>Planctomycetia</taxon>
        <taxon>Pirellulales</taxon>
        <taxon>Pirellulaceae</taxon>
        <taxon>Stieleria</taxon>
    </lineage>
</organism>
<sequence>MGRHGFVSDGYERAIAGIEAEVRPEIEARYADEWNAAGIFRRRVLRRQIEKEVDRAIEARSDQAPPDGMY</sequence>
<proteinExistence type="predicted"/>
<accession>A0A5B9MP56</accession>
<keyword evidence="2" id="KW-1185">Reference proteome</keyword>
<dbReference type="Proteomes" id="UP000321353">
    <property type="component" value="Chromosome"/>
</dbReference>
<dbReference type="KEGG" id="smam:Mal15_61930"/>
<dbReference type="AlphaFoldDB" id="A0A5B9MP56"/>
<protein>
    <submittedName>
        <fullName evidence="1">Uncharacterized protein</fullName>
    </submittedName>
</protein>
<evidence type="ECO:0000313" key="1">
    <source>
        <dbReference type="EMBL" id="QEG02110.1"/>
    </source>
</evidence>